<dbReference type="EMBL" id="KZ679015">
    <property type="protein sequence ID" value="PSS12390.1"/>
    <property type="molecule type" value="Genomic_DNA"/>
</dbReference>
<evidence type="ECO:0000313" key="3">
    <source>
        <dbReference type="Proteomes" id="UP000241818"/>
    </source>
</evidence>
<dbReference type="RefSeq" id="XP_024718388.1">
    <property type="nucleotide sequence ID" value="XM_024863585.1"/>
</dbReference>
<name>A0A2T3AUN6_AMORE</name>
<proteinExistence type="predicted"/>
<dbReference type="GeneID" id="36571666"/>
<feature type="compositionally biased region" description="Basic and acidic residues" evidence="1">
    <location>
        <begin position="18"/>
        <end position="29"/>
    </location>
</feature>
<dbReference type="AlphaFoldDB" id="A0A2T3AUN6"/>
<gene>
    <name evidence="2" type="ORF">M430DRAFT_170303</name>
</gene>
<evidence type="ECO:0000313" key="2">
    <source>
        <dbReference type="EMBL" id="PSS12390.1"/>
    </source>
</evidence>
<dbReference type="InParanoid" id="A0A2T3AUN6"/>
<dbReference type="Proteomes" id="UP000241818">
    <property type="component" value="Unassembled WGS sequence"/>
</dbReference>
<protein>
    <submittedName>
        <fullName evidence="2">Uncharacterized protein</fullName>
    </submittedName>
</protein>
<feature type="region of interest" description="Disordered" evidence="1">
    <location>
        <begin position="18"/>
        <end position="39"/>
    </location>
</feature>
<reference evidence="2 3" key="1">
    <citation type="journal article" date="2018" name="New Phytol.">
        <title>Comparative genomics and transcriptomics depict ericoid mycorrhizal fungi as versatile saprotrophs and plant mutualists.</title>
        <authorList>
            <person name="Martino E."/>
            <person name="Morin E."/>
            <person name="Grelet G.A."/>
            <person name="Kuo A."/>
            <person name="Kohler A."/>
            <person name="Daghino S."/>
            <person name="Barry K.W."/>
            <person name="Cichocki N."/>
            <person name="Clum A."/>
            <person name="Dockter R.B."/>
            <person name="Hainaut M."/>
            <person name="Kuo R.C."/>
            <person name="LaButti K."/>
            <person name="Lindahl B.D."/>
            <person name="Lindquist E.A."/>
            <person name="Lipzen A."/>
            <person name="Khouja H.R."/>
            <person name="Magnuson J."/>
            <person name="Murat C."/>
            <person name="Ohm R.A."/>
            <person name="Singer S.W."/>
            <person name="Spatafora J.W."/>
            <person name="Wang M."/>
            <person name="Veneault-Fourrey C."/>
            <person name="Henrissat B."/>
            <person name="Grigoriev I.V."/>
            <person name="Martin F.M."/>
            <person name="Perotto S."/>
        </authorList>
    </citation>
    <scope>NUCLEOTIDE SEQUENCE [LARGE SCALE GENOMIC DNA]</scope>
    <source>
        <strain evidence="2 3">ATCC 22711</strain>
    </source>
</reference>
<dbReference type="OrthoDB" id="3560687at2759"/>
<organism evidence="2 3">
    <name type="scientific">Amorphotheca resinae ATCC 22711</name>
    <dbReference type="NCBI Taxonomy" id="857342"/>
    <lineage>
        <taxon>Eukaryota</taxon>
        <taxon>Fungi</taxon>
        <taxon>Dikarya</taxon>
        <taxon>Ascomycota</taxon>
        <taxon>Pezizomycotina</taxon>
        <taxon>Leotiomycetes</taxon>
        <taxon>Helotiales</taxon>
        <taxon>Amorphothecaceae</taxon>
        <taxon>Amorphotheca</taxon>
    </lineage>
</organism>
<keyword evidence="3" id="KW-1185">Reference proteome</keyword>
<sequence length="103" mass="12078">MKERVLVHSPTSVRCFRDSKKRQEVKEDQTEPESQDPEACVWQSGRDAQFSLVYGPKKLQKRNEHTTVGIRWWSPTQLLIYRSEAYVWQSGRDAQFSSVCGRM</sequence>
<accession>A0A2T3AUN6</accession>
<evidence type="ECO:0000256" key="1">
    <source>
        <dbReference type="SAM" id="MobiDB-lite"/>
    </source>
</evidence>